<proteinExistence type="predicted"/>
<dbReference type="OrthoDB" id="2463879at2"/>
<evidence type="ECO:0000313" key="2">
    <source>
        <dbReference type="EMBL" id="TRX75278.1"/>
    </source>
</evidence>
<organism evidence="2 3">
    <name type="scientific">Pseudomonas mangiferae</name>
    <dbReference type="NCBI Taxonomy" id="2593654"/>
    <lineage>
        <taxon>Bacteria</taxon>
        <taxon>Pseudomonadati</taxon>
        <taxon>Pseudomonadota</taxon>
        <taxon>Gammaproteobacteria</taxon>
        <taxon>Pseudomonadales</taxon>
        <taxon>Pseudomonadaceae</taxon>
        <taxon>Pseudomonas</taxon>
    </lineage>
</organism>
<feature type="domain" description="DUF4815" evidence="1">
    <location>
        <begin position="4"/>
        <end position="574"/>
    </location>
</feature>
<protein>
    <submittedName>
        <fullName evidence="2">DUF4815 domain-containing protein</fullName>
    </submittedName>
</protein>
<evidence type="ECO:0000259" key="1">
    <source>
        <dbReference type="Pfam" id="PF16075"/>
    </source>
</evidence>
<dbReference type="Proteomes" id="UP000315235">
    <property type="component" value="Unassembled WGS sequence"/>
</dbReference>
<gene>
    <name evidence="2" type="ORF">FM069_09300</name>
</gene>
<dbReference type="EMBL" id="VJOY01000005">
    <property type="protein sequence ID" value="TRX75278.1"/>
    <property type="molecule type" value="Genomic_DNA"/>
</dbReference>
<dbReference type="Pfam" id="PF16075">
    <property type="entry name" value="DUF4815"/>
    <property type="match status" value="1"/>
</dbReference>
<comment type="caution">
    <text evidence="2">The sequence shown here is derived from an EMBL/GenBank/DDBJ whole genome shotgun (WGS) entry which is preliminary data.</text>
</comment>
<dbReference type="RefSeq" id="WP_143488021.1">
    <property type="nucleotide sequence ID" value="NZ_VJOY01000005.1"/>
</dbReference>
<evidence type="ECO:0000313" key="3">
    <source>
        <dbReference type="Proteomes" id="UP000315235"/>
    </source>
</evidence>
<dbReference type="InterPro" id="IPR032096">
    <property type="entry name" value="DUF4815"/>
</dbReference>
<name>A0A553H0K3_9PSED</name>
<sequence length="1069" mass="114592">MTDYYDRHDPAKHYDRILFRPDRVLQSAEFNELQSGLRDRLQSVADALLKDGDIVRDCNIVIDAATGNTNLESGALYLAGAVRGIAPAQVKIALTGTVTVGAYLVQHTITELEDPALLNPASGTRGYNEPGAHRLQIVAEWGIAGSRSDGEFYPVYTVVDGFVRPRTTPVSLDGVAQAIARYDQESTGGGTYVSEGLDVTYDGSTAGDVQTWLVAAGKAHVQGQALEFITSRRLTYEAAPETRLISSEAHLVNGPARQRINVNRPAIATLDTLQVTMDRTVEVTHGAFVGVADALPDDGVIDLLQVKQGTTVYAKGTDYKLGAAAVDWTPSGAEPATGSTYSVTYRYIKNVQPIDPDARGFSIEGGVANTLALVTYRTKLPRIDRLCLNVGGGAVWLRGVPALDNPVPPPVPSTLLSLALVNQTWLNDTRSVAPDSYRVTSMFELARYSNRLDSLARLVAEQRLRSDAGLRNTSIKRGLFVDPFLNDELRDAGLEQSAAIVGGELTLAIATTLHSVSQDVAGPTLCELAPITEVAQQKRTGWMAVNAYGSQLPVPASVTLTPAIDRWTETKTVWASPITQRIQNSGNFVFVPNGQVTVTREVFEQTARETIWTLRQIPVAFEARGFGPYERLTAMTFDGVSVLPSPAPAANNVGVVSGSFTIPAGIQSGSKSVRLSGSGGSTGTAVYFGEGTREIVTKTEVTTIEDVLVYRSDHPELDWWGHRTKPDTCVVDPLAQTFRVTRTCQLAQVKLRGKRSGDSPLLLHIRETSNGLPTGKVLAEQRIPASVFQTTESIAAIRLDQPPVLFAGTEYALVVMTNDTAQELVIAELGKYDVEFGAWVGSQPYEVGVLLSSANAQTWTAHQDRDLWFSMDRAQYAPANRTKVVPLGNVKVNNATDLAVLGVTRAPGAGAGVDFRLKFPDGSVVETAAEQYLQLSAPITGQIAVEAVIRATEDLSGILLPGTSLVAGTLGNNQTYITRAIPAGVAQRLTVVYDAILPPGCSVVAHYRVDTGPWQVCNAPTAAGADNEAMELTSVTPGVTGANVRVRLTLTGSPAARPRVRDLRVIVSE</sequence>
<keyword evidence="3" id="KW-1185">Reference proteome</keyword>
<reference evidence="2 3" key="1">
    <citation type="submission" date="2019-07" db="EMBL/GenBank/DDBJ databases">
        <title>Pseudomonas mangiferae sp. nov., isolated from bark of mango tree in Thailand.</title>
        <authorList>
            <person name="Srisuk N."/>
            <person name="Anurat P."/>
        </authorList>
    </citation>
    <scope>NUCLEOTIDE SEQUENCE [LARGE SCALE GENOMIC DNA]</scope>
    <source>
        <strain evidence="2 3">DMKU_BBB3-04</strain>
    </source>
</reference>
<dbReference type="AlphaFoldDB" id="A0A553H0K3"/>
<accession>A0A553H0K3</accession>